<dbReference type="GO" id="GO:0046872">
    <property type="term" value="F:metal ion binding"/>
    <property type="evidence" value="ECO:0007669"/>
    <property type="project" value="UniProtKB-KW"/>
</dbReference>
<organism evidence="4">
    <name type="scientific">Cacopsylla melanoneura</name>
    <dbReference type="NCBI Taxonomy" id="428564"/>
    <lineage>
        <taxon>Eukaryota</taxon>
        <taxon>Metazoa</taxon>
        <taxon>Ecdysozoa</taxon>
        <taxon>Arthropoda</taxon>
        <taxon>Hexapoda</taxon>
        <taxon>Insecta</taxon>
        <taxon>Pterygota</taxon>
        <taxon>Neoptera</taxon>
        <taxon>Paraneoptera</taxon>
        <taxon>Hemiptera</taxon>
        <taxon>Sternorrhyncha</taxon>
        <taxon>Psylloidea</taxon>
        <taxon>Psyllidae</taxon>
        <taxon>Psyllinae</taxon>
        <taxon>Cacopsylla</taxon>
    </lineage>
</organism>
<dbReference type="InterPro" id="IPR027806">
    <property type="entry name" value="HARBI1_dom"/>
</dbReference>
<name>A0A8D8WXU4_9HEMI</name>
<dbReference type="EMBL" id="HBUF01240167">
    <property type="protein sequence ID" value="CAG6676573.1"/>
    <property type="molecule type" value="Transcribed_RNA"/>
</dbReference>
<sequence>MGPYFSDSFNNDAQILREEFENDAGALTNWFQNGDIVLVDRGYRDVIPLLDRLGIDHRMPAHLLPGQSQLSTEDANSSRIVTKSRWIVEARNGHLRSVFKFLAHSLNIQNAKKLNSYYLIAGAILNRYHPIILMQDATVELAREMIDRSNMPNVVQARVEVDNLTRRNGQWVPLGDQALIDFPVLDLEYLSDLTVGTYQVNLASSYIQDKLIRDNDEQFQIDENLEEPGFLRIRVYSRFRNATKHQVFIAYIAHDAENREDHDENVVQGYYCSCKSGARTLGTCAYVASVLWYLGYARHLQNVKYPDESLLNTTLDAANRNPGVEIIEE</sequence>
<protein>
    <recommendedName>
        <fullName evidence="3">DDE Tnp4 domain-containing protein</fullName>
    </recommendedName>
</protein>
<evidence type="ECO:0000256" key="2">
    <source>
        <dbReference type="ARBA" id="ARBA00022723"/>
    </source>
</evidence>
<dbReference type="Pfam" id="PF13359">
    <property type="entry name" value="DDE_Tnp_4"/>
    <property type="match status" value="1"/>
</dbReference>
<dbReference type="AlphaFoldDB" id="A0A8D8WXU4"/>
<reference evidence="4" key="1">
    <citation type="submission" date="2021-05" db="EMBL/GenBank/DDBJ databases">
        <authorList>
            <person name="Alioto T."/>
            <person name="Alioto T."/>
            <person name="Gomez Garrido J."/>
        </authorList>
    </citation>
    <scope>NUCLEOTIDE SEQUENCE</scope>
</reference>
<feature type="domain" description="DDE Tnp4" evidence="3">
    <location>
        <begin position="26"/>
        <end position="125"/>
    </location>
</feature>
<proteinExistence type="predicted"/>
<evidence type="ECO:0000256" key="1">
    <source>
        <dbReference type="ARBA" id="ARBA00001968"/>
    </source>
</evidence>
<evidence type="ECO:0000259" key="3">
    <source>
        <dbReference type="Pfam" id="PF13359"/>
    </source>
</evidence>
<comment type="cofactor">
    <cofactor evidence="1">
        <name>a divalent metal cation</name>
        <dbReference type="ChEBI" id="CHEBI:60240"/>
    </cofactor>
</comment>
<keyword evidence="2" id="KW-0479">Metal-binding</keyword>
<evidence type="ECO:0000313" key="4">
    <source>
        <dbReference type="EMBL" id="CAG6676573.1"/>
    </source>
</evidence>
<accession>A0A8D8WXU4</accession>